<dbReference type="Proteomes" id="UP000177870">
    <property type="component" value="Chromosome"/>
</dbReference>
<dbReference type="RefSeq" id="WP_070394987.1">
    <property type="nucleotide sequence ID" value="NZ_CP017599.1"/>
</dbReference>
<protein>
    <submittedName>
        <fullName evidence="1">Capsule biosynthesis protein</fullName>
    </submittedName>
</protein>
<dbReference type="SUPFAM" id="SSF53756">
    <property type="entry name" value="UDP-Glycosyltransferase/glycogen phosphorylase"/>
    <property type="match status" value="1"/>
</dbReference>
<dbReference type="OrthoDB" id="435926at2"/>
<dbReference type="STRING" id="1458985.BJP34_26875"/>
<name>A0A1D8TYD1_9CYAN</name>
<dbReference type="AlphaFoldDB" id="A0A1D8TYD1"/>
<dbReference type="EMBL" id="CP017599">
    <property type="protein sequence ID" value="AOX02584.1"/>
    <property type="molecule type" value="Genomic_DNA"/>
</dbReference>
<reference evidence="2" key="1">
    <citation type="submission" date="2016-10" db="EMBL/GenBank/DDBJ databases">
        <title>Comparative genomics uncovers the prolific and rare metabolic potential of the cyanobacterial genus Moorea.</title>
        <authorList>
            <person name="Leao T."/>
            <person name="Castelao G."/>
            <person name="Korobeynikov A."/>
            <person name="Monroe E.A."/>
            <person name="Podell S."/>
            <person name="Glukhov E."/>
            <person name="Allen E."/>
            <person name="Gerwick W.H."/>
            <person name="Gerwick L."/>
        </authorList>
    </citation>
    <scope>NUCLEOTIDE SEQUENCE [LARGE SCALE GENOMIC DNA]</scope>
    <source>
        <strain evidence="2">PAL-8-15-08-1</strain>
    </source>
</reference>
<sequence>MSLTSADELEPSPLLSWRLGQSNLLDWRAIIETNPSLWREAKQRSHFGPQVLIATTVGGLAPLSLPESLLAVALTLRGAEVHTLLCDHSLPACLNLQKLDTPQETIENYDLETIKCQKCFATGGYLYQPLHLTNHVLSELLTGLDRQEAKQIAAHVPLSDIENYCLGNWNIGEHAYAGALRYFTSGNLDNEPNSEIVVRRYFEGALLTAYAISKLLSKYNFKAACFNHGIYLPHGIIGEVCRSRQVRVVNWTLAYRKRCFIFSHGDTYHHTMLSEPLHAWETVPWTEAMTDDILQYLKSRWQGTRDWIWFHEKPDEEFSRNAEEMGLDLNQPVIGMLTNVMWDAQLHYRANAFPNMLTWVLQTIEYFAKRPELQLLIRIHPAEIRGTLPSRQPLLPEIKKVWSQLPKNIFIIPPESPVSTYAAMMECDSVIIYGTKTGVELTSVGIPVIVGGEAWIRDKGITIDPSTAQEYFQCLDKLPLGERLDSNSLKRARMYAYHFFFRRMIPLQFTEPLSENPYVKLNITSLEQLLPGADPGLDIICDGILSGSPFIYPAERLGIDRV</sequence>
<evidence type="ECO:0000313" key="1">
    <source>
        <dbReference type="EMBL" id="AOX02584.1"/>
    </source>
</evidence>
<gene>
    <name evidence="1" type="ORF">BJP34_26875</name>
</gene>
<proteinExistence type="predicted"/>
<evidence type="ECO:0000313" key="2">
    <source>
        <dbReference type="Proteomes" id="UP000177870"/>
    </source>
</evidence>
<accession>A0A1D8TYD1</accession>
<dbReference type="KEGG" id="mpro:BJP34_26875"/>
<organism evidence="1 2">
    <name type="scientific">Moorena producens PAL-8-15-08-1</name>
    <dbReference type="NCBI Taxonomy" id="1458985"/>
    <lineage>
        <taxon>Bacteria</taxon>
        <taxon>Bacillati</taxon>
        <taxon>Cyanobacteriota</taxon>
        <taxon>Cyanophyceae</taxon>
        <taxon>Coleofasciculales</taxon>
        <taxon>Coleofasciculaceae</taxon>
        <taxon>Moorena</taxon>
    </lineage>
</organism>